<reference evidence="1 2" key="1">
    <citation type="journal article" date="2012" name="Genome Biol.">
        <title>Sequencing three crocodilian genomes to illuminate the evolution of archosaurs and amniotes.</title>
        <authorList>
            <person name="St John J.A."/>
            <person name="Braun E.L."/>
            <person name="Isberg S.R."/>
            <person name="Miles L.G."/>
            <person name="Chong A.Y."/>
            <person name="Gongora J."/>
            <person name="Dalzell P."/>
            <person name="Moran C."/>
            <person name="Bed'hom B."/>
            <person name="Abzhanov A."/>
            <person name="Burgess S.C."/>
            <person name="Cooksey A.M."/>
            <person name="Castoe T.A."/>
            <person name="Crawford N.G."/>
            <person name="Densmore L.D."/>
            <person name="Drew J.C."/>
            <person name="Edwards S.V."/>
            <person name="Faircloth B.C."/>
            <person name="Fujita M.K."/>
            <person name="Greenwold M.J."/>
            <person name="Hoffmann F.G."/>
            <person name="Howard J.M."/>
            <person name="Iguchi T."/>
            <person name="Janes D.E."/>
            <person name="Khan S.Y."/>
            <person name="Kohno S."/>
            <person name="de Koning A.J."/>
            <person name="Lance S.L."/>
            <person name="McCarthy F.M."/>
            <person name="McCormack J.E."/>
            <person name="Merchant M.E."/>
            <person name="Peterson D.G."/>
            <person name="Pollock D.D."/>
            <person name="Pourmand N."/>
            <person name="Raney B.J."/>
            <person name="Roessler K.A."/>
            <person name="Sanford J.R."/>
            <person name="Sawyer R.H."/>
            <person name="Schmidt C.J."/>
            <person name="Triplett E.W."/>
            <person name="Tuberville T.D."/>
            <person name="Venegas-Anaya M."/>
            <person name="Howard J.T."/>
            <person name="Jarvis E.D."/>
            <person name="Guillette L.J.Jr."/>
            <person name="Glenn T.C."/>
            <person name="Green R.E."/>
            <person name="Ray D.A."/>
        </authorList>
    </citation>
    <scope>NUCLEOTIDE SEQUENCE [LARGE SCALE GENOMIC DNA]</scope>
    <source>
        <strain evidence="1">KSC_2009_1</strain>
    </source>
</reference>
<dbReference type="AlphaFoldDB" id="A0A151M0P5"/>
<comment type="caution">
    <text evidence="1">The sequence shown here is derived from an EMBL/GenBank/DDBJ whole genome shotgun (WGS) entry which is preliminary data.</text>
</comment>
<name>A0A151M0P5_ALLMI</name>
<organism evidence="1 2">
    <name type="scientific">Alligator mississippiensis</name>
    <name type="common">American alligator</name>
    <dbReference type="NCBI Taxonomy" id="8496"/>
    <lineage>
        <taxon>Eukaryota</taxon>
        <taxon>Metazoa</taxon>
        <taxon>Chordata</taxon>
        <taxon>Craniata</taxon>
        <taxon>Vertebrata</taxon>
        <taxon>Euteleostomi</taxon>
        <taxon>Archelosauria</taxon>
        <taxon>Archosauria</taxon>
        <taxon>Crocodylia</taxon>
        <taxon>Alligatoridae</taxon>
        <taxon>Alligatorinae</taxon>
        <taxon>Alligator</taxon>
    </lineage>
</organism>
<evidence type="ECO:0000313" key="2">
    <source>
        <dbReference type="Proteomes" id="UP000050525"/>
    </source>
</evidence>
<sequence length="93" mass="10353">MSISLWYSGHVFGMGKDTSRQAILESKGASSVLFWALLFREAQALSLGYASSQKSDSISIILLKKYGYLRSNLRGSKRTLFPPATELISCRFI</sequence>
<proteinExistence type="predicted"/>
<accession>A0A151M0P5</accession>
<evidence type="ECO:0000313" key="1">
    <source>
        <dbReference type="EMBL" id="KYO18073.1"/>
    </source>
</evidence>
<keyword evidence="2" id="KW-1185">Reference proteome</keyword>
<dbReference type="Proteomes" id="UP000050525">
    <property type="component" value="Unassembled WGS sequence"/>
</dbReference>
<gene>
    <name evidence="1" type="ORF">Y1Q_0011667</name>
</gene>
<protein>
    <submittedName>
        <fullName evidence="1">Uncharacterized protein</fullName>
    </submittedName>
</protein>
<dbReference type="EMBL" id="AKHW03006853">
    <property type="protein sequence ID" value="KYO18073.1"/>
    <property type="molecule type" value="Genomic_DNA"/>
</dbReference>